<dbReference type="InterPro" id="IPR007083">
    <property type="entry name" value="RNA_pol_Rpb1_4"/>
</dbReference>
<feature type="non-terminal residue" evidence="7">
    <location>
        <position position="1"/>
    </location>
</feature>
<evidence type="ECO:0000256" key="3">
    <source>
        <dbReference type="ARBA" id="ARBA00022679"/>
    </source>
</evidence>
<keyword evidence="4" id="KW-0548">Nucleotidyltransferase</keyword>
<dbReference type="EC" id="2.7.7.6" evidence="1"/>
<keyword evidence="3" id="KW-0808">Transferase</keyword>
<keyword evidence="2 7" id="KW-0240">DNA-directed RNA polymerase</keyword>
<evidence type="ECO:0000313" key="8">
    <source>
        <dbReference type="Proteomes" id="UP000543224"/>
    </source>
</evidence>
<evidence type="ECO:0000256" key="5">
    <source>
        <dbReference type="ARBA" id="ARBA00023163"/>
    </source>
</evidence>
<accession>A0A6V8P1T2</accession>
<evidence type="ECO:0000256" key="1">
    <source>
        <dbReference type="ARBA" id="ARBA00012418"/>
    </source>
</evidence>
<evidence type="ECO:0000256" key="4">
    <source>
        <dbReference type="ARBA" id="ARBA00022695"/>
    </source>
</evidence>
<sequence length="90" mass="10552">TEKLVEKIEKAYQLGRITDDERYQRVVQIWSKATEDVADAMEAYFDKFNPIYMMANSGARGNVKQLRQLSGMRGLVAHQCHPYRWSTQPW</sequence>
<dbReference type="Gene3D" id="1.10.132.30">
    <property type="match status" value="1"/>
</dbReference>
<reference evidence="7 8" key="1">
    <citation type="journal article" date="2020" name="Front. Microbiol.">
        <title>Single-cell genomics of novel Actinobacteria with the Wood-Ljungdahl pathway discovered in a serpentinizing system.</title>
        <authorList>
            <person name="Merino N."/>
            <person name="Kawai M."/>
            <person name="Boyd E.S."/>
            <person name="Colman D.R."/>
            <person name="McGlynn S.E."/>
            <person name="Nealson K.H."/>
            <person name="Kurokawa K."/>
            <person name="Hongoh Y."/>
        </authorList>
    </citation>
    <scope>NUCLEOTIDE SEQUENCE [LARGE SCALE GENOMIC DNA]</scope>
    <source>
        <strain evidence="7 8">S25</strain>
    </source>
</reference>
<dbReference type="GO" id="GO:0006351">
    <property type="term" value="P:DNA-templated transcription"/>
    <property type="evidence" value="ECO:0007669"/>
    <property type="project" value="InterPro"/>
</dbReference>
<comment type="caution">
    <text evidence="7">The sequence shown here is derived from an EMBL/GenBank/DDBJ whole genome shotgun (WGS) entry which is preliminary data.</text>
</comment>
<protein>
    <recommendedName>
        <fullName evidence="1">DNA-directed RNA polymerase</fullName>
        <ecNumber evidence="1">2.7.7.6</ecNumber>
    </recommendedName>
</protein>
<dbReference type="GO" id="GO:0000428">
    <property type="term" value="C:DNA-directed RNA polymerase complex"/>
    <property type="evidence" value="ECO:0007669"/>
    <property type="project" value="UniProtKB-KW"/>
</dbReference>
<dbReference type="GO" id="GO:0003899">
    <property type="term" value="F:DNA-directed RNA polymerase activity"/>
    <property type="evidence" value="ECO:0007669"/>
    <property type="project" value="UniProtKB-EC"/>
</dbReference>
<proteinExistence type="predicted"/>
<dbReference type="AlphaFoldDB" id="A0A6V8P1T2"/>
<organism evidence="7 8">
    <name type="scientific">Candidatus Hakubella thermalkaliphila</name>
    <dbReference type="NCBI Taxonomy" id="2754717"/>
    <lineage>
        <taxon>Bacteria</taxon>
        <taxon>Bacillati</taxon>
        <taxon>Actinomycetota</taxon>
        <taxon>Actinomycetota incertae sedis</taxon>
        <taxon>Candidatus Hakubellales</taxon>
        <taxon>Candidatus Hakubellaceae</taxon>
        <taxon>Candidatus Hakubella</taxon>
    </lineage>
</organism>
<dbReference type="InterPro" id="IPR038120">
    <property type="entry name" value="Rpb1_funnel_sf"/>
</dbReference>
<feature type="domain" description="RNA polymerase Rpb1" evidence="6">
    <location>
        <begin position="17"/>
        <end position="79"/>
    </location>
</feature>
<dbReference type="Proteomes" id="UP000543224">
    <property type="component" value="Unassembled WGS sequence"/>
</dbReference>
<dbReference type="PANTHER" id="PTHR48443:SF1">
    <property type="entry name" value="DNA-DIRECTED RNA POLYMERASE SUBUNIT BETA"/>
    <property type="match status" value="1"/>
</dbReference>
<evidence type="ECO:0000259" key="6">
    <source>
        <dbReference type="Pfam" id="PF05000"/>
    </source>
</evidence>
<evidence type="ECO:0000313" key="7">
    <source>
        <dbReference type="EMBL" id="GFP25760.1"/>
    </source>
</evidence>
<dbReference type="PANTHER" id="PTHR48443">
    <property type="entry name" value="DNA-DIRECTED RNA POLYMERASE SUBUNIT BETA"/>
    <property type="match status" value="1"/>
</dbReference>
<name>A0A6V8P1T2_9ACTN</name>
<keyword evidence="5" id="KW-0804">Transcription</keyword>
<dbReference type="Pfam" id="PF05000">
    <property type="entry name" value="RNA_pol_Rpb1_4"/>
    <property type="match status" value="1"/>
</dbReference>
<evidence type="ECO:0000256" key="2">
    <source>
        <dbReference type="ARBA" id="ARBA00022478"/>
    </source>
</evidence>
<dbReference type="GO" id="GO:0003677">
    <property type="term" value="F:DNA binding"/>
    <property type="evidence" value="ECO:0007669"/>
    <property type="project" value="InterPro"/>
</dbReference>
<gene>
    <name evidence="7" type="ORF">HKBW3S25_01241</name>
</gene>
<dbReference type="SUPFAM" id="SSF64484">
    <property type="entry name" value="beta and beta-prime subunits of DNA dependent RNA-polymerase"/>
    <property type="match status" value="1"/>
</dbReference>
<dbReference type="EMBL" id="BLRX01000188">
    <property type="protein sequence ID" value="GFP25760.1"/>
    <property type="molecule type" value="Genomic_DNA"/>
</dbReference>